<evidence type="ECO:0000256" key="4">
    <source>
        <dbReference type="ARBA" id="ARBA00023136"/>
    </source>
</evidence>
<feature type="transmembrane region" description="Helical" evidence="5">
    <location>
        <begin position="64"/>
        <end position="82"/>
    </location>
</feature>
<feature type="domain" description="O-antigen ligase-related" evidence="6">
    <location>
        <begin position="162"/>
        <end position="304"/>
    </location>
</feature>
<evidence type="ECO:0000259" key="6">
    <source>
        <dbReference type="Pfam" id="PF04932"/>
    </source>
</evidence>
<name>A0ABW4HNJ9_9BACI</name>
<dbReference type="RefSeq" id="WP_379596457.1">
    <property type="nucleotide sequence ID" value="NZ_JBHUDE010000023.1"/>
</dbReference>
<feature type="transmembrane region" description="Helical" evidence="5">
    <location>
        <begin position="288"/>
        <end position="308"/>
    </location>
</feature>
<evidence type="ECO:0000256" key="1">
    <source>
        <dbReference type="ARBA" id="ARBA00004141"/>
    </source>
</evidence>
<comment type="caution">
    <text evidence="7">The sequence shown here is derived from an EMBL/GenBank/DDBJ whole genome shotgun (WGS) entry which is preliminary data.</text>
</comment>
<feature type="transmembrane region" description="Helical" evidence="5">
    <location>
        <begin position="127"/>
        <end position="146"/>
    </location>
</feature>
<dbReference type="PANTHER" id="PTHR37422">
    <property type="entry name" value="TEICHURONIC ACID BIOSYNTHESIS PROTEIN TUAE"/>
    <property type="match status" value="1"/>
</dbReference>
<dbReference type="InterPro" id="IPR051533">
    <property type="entry name" value="WaaL-like"/>
</dbReference>
<keyword evidence="8" id="KW-1185">Reference proteome</keyword>
<feature type="transmembrane region" description="Helical" evidence="5">
    <location>
        <begin position="38"/>
        <end position="58"/>
    </location>
</feature>
<accession>A0ABW4HNJ9</accession>
<proteinExistence type="predicted"/>
<feature type="transmembrane region" description="Helical" evidence="5">
    <location>
        <begin position="153"/>
        <end position="172"/>
    </location>
</feature>
<evidence type="ECO:0000313" key="7">
    <source>
        <dbReference type="EMBL" id="MFD1607119.1"/>
    </source>
</evidence>
<comment type="subcellular location">
    <subcellularLocation>
        <location evidence="1">Membrane</location>
        <topology evidence="1">Multi-pass membrane protein</topology>
    </subcellularLocation>
</comment>
<organism evidence="7 8">
    <name type="scientific">Oceanobacillus luteolus</name>
    <dbReference type="NCBI Taxonomy" id="1274358"/>
    <lineage>
        <taxon>Bacteria</taxon>
        <taxon>Bacillati</taxon>
        <taxon>Bacillota</taxon>
        <taxon>Bacilli</taxon>
        <taxon>Bacillales</taxon>
        <taxon>Bacillaceae</taxon>
        <taxon>Oceanobacillus</taxon>
    </lineage>
</organism>
<feature type="transmembrane region" description="Helical" evidence="5">
    <location>
        <begin position="344"/>
        <end position="363"/>
    </location>
</feature>
<dbReference type="PANTHER" id="PTHR37422:SF13">
    <property type="entry name" value="LIPOPOLYSACCHARIDE BIOSYNTHESIS PROTEIN PA4999-RELATED"/>
    <property type="match status" value="1"/>
</dbReference>
<evidence type="ECO:0000256" key="3">
    <source>
        <dbReference type="ARBA" id="ARBA00022989"/>
    </source>
</evidence>
<dbReference type="EMBL" id="JBHUDE010000023">
    <property type="protein sequence ID" value="MFD1607119.1"/>
    <property type="molecule type" value="Genomic_DNA"/>
</dbReference>
<feature type="transmembrane region" description="Helical" evidence="5">
    <location>
        <begin position="320"/>
        <end position="338"/>
    </location>
</feature>
<keyword evidence="2 5" id="KW-0812">Transmembrane</keyword>
<feature type="transmembrane region" description="Helical" evidence="5">
    <location>
        <begin position="208"/>
        <end position="226"/>
    </location>
</feature>
<feature type="transmembrane region" description="Helical" evidence="5">
    <location>
        <begin position="89"/>
        <end position="107"/>
    </location>
</feature>
<gene>
    <name evidence="7" type="ORF">ACFSBH_05580</name>
</gene>
<keyword evidence="3 5" id="KW-1133">Transmembrane helix</keyword>
<dbReference type="GO" id="GO:0016874">
    <property type="term" value="F:ligase activity"/>
    <property type="evidence" value="ECO:0007669"/>
    <property type="project" value="UniProtKB-KW"/>
</dbReference>
<reference evidence="8" key="1">
    <citation type="journal article" date="2019" name="Int. J. Syst. Evol. Microbiol.">
        <title>The Global Catalogue of Microorganisms (GCM) 10K type strain sequencing project: providing services to taxonomists for standard genome sequencing and annotation.</title>
        <authorList>
            <consortium name="The Broad Institute Genomics Platform"/>
            <consortium name="The Broad Institute Genome Sequencing Center for Infectious Disease"/>
            <person name="Wu L."/>
            <person name="Ma J."/>
        </authorList>
    </citation>
    <scope>NUCLEOTIDE SEQUENCE [LARGE SCALE GENOMIC DNA]</scope>
    <source>
        <strain evidence="8">CGMCC 1.12376</strain>
    </source>
</reference>
<keyword evidence="4 5" id="KW-0472">Membrane</keyword>
<dbReference type="InterPro" id="IPR007016">
    <property type="entry name" value="O-antigen_ligase-rel_domated"/>
</dbReference>
<evidence type="ECO:0000313" key="8">
    <source>
        <dbReference type="Proteomes" id="UP001597221"/>
    </source>
</evidence>
<dbReference type="Pfam" id="PF04932">
    <property type="entry name" value="Wzy_C"/>
    <property type="match status" value="1"/>
</dbReference>
<feature type="transmembrane region" description="Helical" evidence="5">
    <location>
        <begin position="6"/>
        <end position="26"/>
    </location>
</feature>
<dbReference type="Proteomes" id="UP001597221">
    <property type="component" value="Unassembled WGS sequence"/>
</dbReference>
<sequence>MIDQWSSYSNIALAASCIGIVIIYFFNYKSIKIPRKVTLVFSLFLFFTLFSSLVNGSLQMVLSTSRYLLVFIALCIIVPNLLKEKTMLFSISTLLISQLPLLILSIIEENPFNNLSGVYLGLFYNSNSFGLYSSTITVVLLTLIFRFAGTKKILTQVTLIFFLFIFFLLTTLSGSRTSVVSIIIIFLVMMALRIFENININQISLKKVRNGFVGLVAISVLIILFVDSKYYQIFYERIIEKFISKSSSGDVLDNRGDILIETITDANLFGHGPEYFIQNFGIGAHNSFVSILGQFGLLATIVFIIFWLNSMIKSLKYYFVSNNNFRFLPIAIVIFFIVTSMAEIMLMKVSMLLAFIVIGVINLDNISKNIIKRT</sequence>
<keyword evidence="7" id="KW-0436">Ligase</keyword>
<evidence type="ECO:0000256" key="2">
    <source>
        <dbReference type="ARBA" id="ARBA00022692"/>
    </source>
</evidence>
<feature type="transmembrane region" description="Helical" evidence="5">
    <location>
        <begin position="178"/>
        <end position="196"/>
    </location>
</feature>
<protein>
    <submittedName>
        <fullName evidence="7">O-antigen ligase family protein</fullName>
    </submittedName>
</protein>
<evidence type="ECO:0000256" key="5">
    <source>
        <dbReference type="SAM" id="Phobius"/>
    </source>
</evidence>